<dbReference type="SMART" id="SM00460">
    <property type="entry name" value="TGc"/>
    <property type="match status" value="1"/>
</dbReference>
<dbReference type="Pfam" id="PF08379">
    <property type="entry name" value="Bact_transglu_N"/>
    <property type="match status" value="1"/>
</dbReference>
<protein>
    <submittedName>
        <fullName evidence="2">Transglutaminase family protein</fullName>
    </submittedName>
</protein>
<dbReference type="Proteomes" id="UP000740413">
    <property type="component" value="Unassembled WGS sequence"/>
</dbReference>
<name>A0ABS5WIN2_9FLAO</name>
<feature type="domain" description="Transglutaminase-like" evidence="1">
    <location>
        <begin position="172"/>
        <end position="236"/>
    </location>
</feature>
<dbReference type="InterPro" id="IPR013589">
    <property type="entry name" value="Bac_transglu_N"/>
</dbReference>
<evidence type="ECO:0000313" key="3">
    <source>
        <dbReference type="Proteomes" id="UP000740413"/>
    </source>
</evidence>
<evidence type="ECO:0000313" key="2">
    <source>
        <dbReference type="EMBL" id="MBT2162806.1"/>
    </source>
</evidence>
<reference evidence="2 3" key="1">
    <citation type="submission" date="2020-06" db="EMBL/GenBank/DDBJ databases">
        <authorList>
            <person name="Isaeva M.P."/>
            <person name="Chernysheva N.Y."/>
        </authorList>
    </citation>
    <scope>NUCLEOTIDE SEQUENCE [LARGE SCALE GENOMIC DNA]</scope>
    <source>
        <strain evidence="2 3">KMM 6746</strain>
    </source>
</reference>
<sequence>MKLKITHTTTYAFNSEVFLEPHYLRFRPRQTAYVDINEFSISIVPEPSGHKIIQDEENNVVDFCWFDGVTSNLSITVESILETKPFNPFDFILEPQSYNQIPFEYDESKKKLLFPYLDGLPIAQELIDYGTAIIEKAEFNTIHFLTQLTNQLHKDFTVEYREDGAPFLPEHTFEIKRGSCRDLSWMLINLLRQQGIAARFVSGYYYFDMIVPAFELHAWVDVFLPGIGWLGLDPSHGILTGNTHFPIATSSHYENTMPVSGGIRGSASSKLITELQIEKI</sequence>
<proteinExistence type="predicted"/>
<dbReference type="InterPro" id="IPR002931">
    <property type="entry name" value="Transglutaminase-like"/>
</dbReference>
<dbReference type="RefSeq" id="WP_214612804.1">
    <property type="nucleotide sequence ID" value="NZ_JACATN010000005.1"/>
</dbReference>
<gene>
    <name evidence="2" type="ORF">HW347_16180</name>
</gene>
<dbReference type="EMBL" id="JACATN010000005">
    <property type="protein sequence ID" value="MBT2162806.1"/>
    <property type="molecule type" value="Genomic_DNA"/>
</dbReference>
<accession>A0ABS5WIN2</accession>
<dbReference type="InterPro" id="IPR038765">
    <property type="entry name" value="Papain-like_cys_pep_sf"/>
</dbReference>
<organism evidence="2 3">
    <name type="scientific">Zobellia barbeyronii</name>
    <dbReference type="NCBI Taxonomy" id="2748009"/>
    <lineage>
        <taxon>Bacteria</taxon>
        <taxon>Pseudomonadati</taxon>
        <taxon>Bacteroidota</taxon>
        <taxon>Flavobacteriia</taxon>
        <taxon>Flavobacteriales</taxon>
        <taxon>Flavobacteriaceae</taxon>
        <taxon>Zobellia</taxon>
    </lineage>
</organism>
<dbReference type="Gene3D" id="3.10.620.30">
    <property type="match status" value="1"/>
</dbReference>
<dbReference type="PANTHER" id="PTHR33490">
    <property type="entry name" value="BLR5614 PROTEIN-RELATED"/>
    <property type="match status" value="1"/>
</dbReference>
<reference evidence="3" key="2">
    <citation type="submission" date="2023-07" db="EMBL/GenBank/DDBJ databases">
        <title>Zobellia barbeyronii sp. nov., a new marine flavobacterium, isolated from green and red algae.</title>
        <authorList>
            <person name="Nedashkovskaya O.I."/>
            <person name="Otstavnykh N."/>
            <person name="Zhukova N."/>
            <person name="Guzev K."/>
            <person name="Chausova V."/>
            <person name="Tekutyeva L."/>
            <person name="Mikhailov V."/>
            <person name="Isaeva M."/>
        </authorList>
    </citation>
    <scope>NUCLEOTIDE SEQUENCE [LARGE SCALE GENOMIC DNA]</scope>
    <source>
        <strain evidence="3">KMM 6746</strain>
    </source>
</reference>
<evidence type="ECO:0000259" key="1">
    <source>
        <dbReference type="SMART" id="SM00460"/>
    </source>
</evidence>
<keyword evidence="3" id="KW-1185">Reference proteome</keyword>
<dbReference type="SUPFAM" id="SSF54001">
    <property type="entry name" value="Cysteine proteinases"/>
    <property type="match status" value="1"/>
</dbReference>
<dbReference type="Pfam" id="PF01841">
    <property type="entry name" value="Transglut_core"/>
    <property type="match status" value="1"/>
</dbReference>
<dbReference type="PANTHER" id="PTHR33490:SF1">
    <property type="entry name" value="SLL1233 PROTEIN"/>
    <property type="match status" value="1"/>
</dbReference>
<comment type="caution">
    <text evidence="2">The sequence shown here is derived from an EMBL/GenBank/DDBJ whole genome shotgun (WGS) entry which is preliminary data.</text>
</comment>